<dbReference type="GO" id="GO:0016740">
    <property type="term" value="F:transferase activity"/>
    <property type="evidence" value="ECO:0007669"/>
    <property type="project" value="UniProtKB-KW"/>
</dbReference>
<keyword evidence="5" id="KW-1185">Reference proteome</keyword>
<accession>A0A836JWF1</accession>
<keyword evidence="2" id="KW-0802">TPR repeat</keyword>
<dbReference type="PANTHER" id="PTHR22767">
    <property type="entry name" value="N-TERMINAL ACETYLTRANSFERASE-RELATED"/>
    <property type="match status" value="1"/>
</dbReference>
<evidence type="ECO:0000313" key="4">
    <source>
        <dbReference type="EMBL" id="KAG5328332.1"/>
    </source>
</evidence>
<evidence type="ECO:0000256" key="3">
    <source>
        <dbReference type="ARBA" id="ARBA00029872"/>
    </source>
</evidence>
<dbReference type="GO" id="GO:0031416">
    <property type="term" value="C:NatB complex"/>
    <property type="evidence" value="ECO:0007669"/>
    <property type="project" value="TreeGrafter"/>
</dbReference>
<proteinExistence type="inferred from homology"/>
<reference evidence="4 5" key="1">
    <citation type="submission" date="2020-02" db="EMBL/GenBank/DDBJ databases">
        <title>Relaxed selection underlies rapid genomic changes in the transitions from sociality to social parasitism in ants.</title>
        <authorList>
            <person name="Bi X."/>
        </authorList>
    </citation>
    <scope>NUCLEOTIDE SEQUENCE [LARGE SCALE GENOMIC DNA]</scope>
    <source>
        <strain evidence="4">BGI-DK2014b</strain>
        <tissue evidence="4">Whole body</tissue>
    </source>
</reference>
<gene>
    <name evidence="4" type="primary">Naa25</name>
    <name evidence="4" type="ORF">G6Z77_0004818</name>
</gene>
<protein>
    <recommendedName>
        <fullName evidence="3">N-terminal acetyltransferase B complex subunit MDM20 homolog</fullName>
    </recommendedName>
</protein>
<feature type="non-terminal residue" evidence="4">
    <location>
        <position position="1"/>
    </location>
</feature>
<keyword evidence="4" id="KW-0808">Transferase</keyword>
<dbReference type="Gene3D" id="1.25.40.1040">
    <property type="match status" value="1"/>
</dbReference>
<dbReference type="InterPro" id="IPR019183">
    <property type="entry name" value="NAA25_NatB_aux_su"/>
</dbReference>
<name>A0A836JWF1_9HYME</name>
<dbReference type="OrthoDB" id="1874341at2759"/>
<feature type="non-terminal residue" evidence="4">
    <location>
        <position position="705"/>
    </location>
</feature>
<sequence>MASKGHVDNTVNERRLRPIYDWLDNGNNKKALQEADKVLKKHPTNQCARVLKALALLRMGKENECQVIMDKVRSEIPCEDSTLQAMSICYREIHQPDKVSELYEAAAKADPNNEELLTHLFMSYVRLGDYKKQQQTALNLYKLTHKNPYYFWAVMSIVMQAIHADQKLAKGVILPLAERMVLKLVREGKIEAEQEMQLYLMILELQDKNEEILNVLSSPLASYVSYVPQRKATCLLKLECFPEAANAYRALIEEKAMSLLEHGLQSSPVNFHIKILLVRIYLEAGLVVAADHAFTSLDVKHLQLDSLGYLHAPLLAPLGNLPLASTTLDHTAKFFIANYKDSADHLTLAYKYGSFIKIQDFVELRERLENSFHFVMTTVDKMLLDLCWADSTASLFSTLNIHMHMPCIQPHLDSIRLASLRDNRDLEVVRGWEPINQNEDDPRMQEETRICMLKLLLARNAILRILAASAGSSSTYLSQISAELKELAEETIPNILQKFGTDGKRTRPCKILVPFDAVERLREAYHSEQLRTIACLAKSLSHSHYPDLDCIQMLRTTPCLQTLPIPERDIPVSFKNFLLRASTCSESLAIISAICSAYAIQSEPRAQSQKKNKKKYNKKIESNIINETNETKVWREVAVLLSERVENLDAVLTEFEKYELYTGLDENDDVCVTIMKRGQASLRQSCRALKSRTQPILRLLSNLKS</sequence>
<dbReference type="AlphaFoldDB" id="A0A836JWF1"/>
<evidence type="ECO:0000256" key="1">
    <source>
        <dbReference type="ARBA" id="ARBA00006298"/>
    </source>
</evidence>
<comment type="caution">
    <text evidence="4">The sequence shown here is derived from an EMBL/GenBank/DDBJ whole genome shotgun (WGS) entry which is preliminary data.</text>
</comment>
<dbReference type="PANTHER" id="PTHR22767:SF3">
    <property type="entry name" value="N-ALPHA-ACETYLTRANSFERASE 25, NATB AUXILIARY SUBUNIT"/>
    <property type="match status" value="1"/>
</dbReference>
<dbReference type="EMBL" id="JAANIB010006769">
    <property type="protein sequence ID" value="KAG5328332.1"/>
    <property type="molecule type" value="Genomic_DNA"/>
</dbReference>
<dbReference type="InterPro" id="IPR011990">
    <property type="entry name" value="TPR-like_helical_dom_sf"/>
</dbReference>
<evidence type="ECO:0000256" key="2">
    <source>
        <dbReference type="ARBA" id="ARBA00022803"/>
    </source>
</evidence>
<organism evidence="4 5">
    <name type="scientific">Acromyrmex heyeri</name>
    <dbReference type="NCBI Taxonomy" id="230685"/>
    <lineage>
        <taxon>Eukaryota</taxon>
        <taxon>Metazoa</taxon>
        <taxon>Ecdysozoa</taxon>
        <taxon>Arthropoda</taxon>
        <taxon>Hexapoda</taxon>
        <taxon>Insecta</taxon>
        <taxon>Pterygota</taxon>
        <taxon>Neoptera</taxon>
        <taxon>Endopterygota</taxon>
        <taxon>Hymenoptera</taxon>
        <taxon>Apocrita</taxon>
        <taxon>Aculeata</taxon>
        <taxon>Formicoidea</taxon>
        <taxon>Formicidae</taxon>
        <taxon>Myrmicinae</taxon>
        <taxon>Acromyrmex</taxon>
    </lineage>
</organism>
<dbReference type="Proteomes" id="UP000670152">
    <property type="component" value="Unassembled WGS sequence"/>
</dbReference>
<comment type="similarity">
    <text evidence="1">Belongs to the MDM20/NAA25 family.</text>
</comment>
<evidence type="ECO:0000313" key="5">
    <source>
        <dbReference type="Proteomes" id="UP000670152"/>
    </source>
</evidence>
<dbReference type="SUPFAM" id="SSF48452">
    <property type="entry name" value="TPR-like"/>
    <property type="match status" value="1"/>
</dbReference>
<dbReference type="Pfam" id="PF09797">
    <property type="entry name" value="NatB_MDM20"/>
    <property type="match status" value="1"/>
</dbReference>